<keyword evidence="5" id="KW-0325">Glycoprotein</keyword>
<dbReference type="SUPFAM" id="SSF50475">
    <property type="entry name" value="FMN-binding split barrel"/>
    <property type="match status" value="1"/>
</dbReference>
<reference evidence="8 9" key="1">
    <citation type="journal article" date="2020" name="G3 (Bethesda)">
        <title>Draft Genome of the Common Snapping Turtle, Chelydra serpentina, a Model for Phenotypic Plasticity in Reptiles.</title>
        <authorList>
            <person name="Das D."/>
            <person name="Singh S.K."/>
            <person name="Bierstedt J."/>
            <person name="Erickson A."/>
            <person name="Galli G.L.J."/>
            <person name="Crossley D.A. 2nd"/>
            <person name="Rhen T."/>
        </authorList>
    </citation>
    <scope>NUCLEOTIDE SEQUENCE [LARGE SCALE GENOMIC DNA]</scope>
    <source>
        <strain evidence="8">KW</strain>
    </source>
</reference>
<dbReference type="Gene3D" id="2.30.110.10">
    <property type="entry name" value="Electron Transport, Fmn-binding Protein, Chain A"/>
    <property type="match status" value="1"/>
</dbReference>
<dbReference type="Pfam" id="PF13883">
    <property type="entry name" value="CREG_beta-barrel"/>
    <property type="match status" value="1"/>
</dbReference>
<evidence type="ECO:0000259" key="7">
    <source>
        <dbReference type="Pfam" id="PF13883"/>
    </source>
</evidence>
<dbReference type="AlphaFoldDB" id="A0A8T1SLF0"/>
<comment type="caution">
    <text evidence="8">The sequence shown here is derived from an EMBL/GenBank/DDBJ whole genome shotgun (WGS) entry which is preliminary data.</text>
</comment>
<dbReference type="FunFam" id="2.30.110.10:FF:000004">
    <property type="entry name" value="Cellular repressor of E1A-stimulated genes 1"/>
    <property type="match status" value="1"/>
</dbReference>
<dbReference type="InterPro" id="IPR012349">
    <property type="entry name" value="Split_barrel_FMN-bd"/>
</dbReference>
<accession>A0A8T1SLF0</accession>
<dbReference type="OrthoDB" id="46836at2759"/>
<protein>
    <submittedName>
        <fullName evidence="8">Cellular repressor of E1A stimulated 1</fullName>
    </submittedName>
</protein>
<feature type="chain" id="PRO_5035824646" evidence="6">
    <location>
        <begin position="24"/>
        <end position="197"/>
    </location>
</feature>
<feature type="non-terminal residue" evidence="8">
    <location>
        <position position="197"/>
    </location>
</feature>
<keyword evidence="3" id="KW-0964">Secreted</keyword>
<evidence type="ECO:0000313" key="8">
    <source>
        <dbReference type="EMBL" id="KAG6929480.1"/>
    </source>
</evidence>
<sequence>IVATMGPVLLSWGLLALLAGAGAAGIPPHEDAARVARYVVHQCDWGALATLSAREPLRGRPFANVFSLSDGPPGPRGSGVPYFYLTALEVSVQDLQVDANASLTVSLAQTPYCKKKGYDPQNPLCAHIIFSGTVDKVNDTEAVFAKLALFSRHPEMASWPRDHNWFFAKFNITNIWVLDYFGGLKTVTPQEYYNVTP</sequence>
<organism evidence="8 9">
    <name type="scientific">Chelydra serpentina</name>
    <name type="common">Snapping turtle</name>
    <name type="synonym">Testudo serpentina</name>
    <dbReference type="NCBI Taxonomy" id="8475"/>
    <lineage>
        <taxon>Eukaryota</taxon>
        <taxon>Metazoa</taxon>
        <taxon>Chordata</taxon>
        <taxon>Craniata</taxon>
        <taxon>Vertebrata</taxon>
        <taxon>Euteleostomi</taxon>
        <taxon>Archelosauria</taxon>
        <taxon>Testudinata</taxon>
        <taxon>Testudines</taxon>
        <taxon>Cryptodira</taxon>
        <taxon>Durocryptodira</taxon>
        <taxon>Americhelydia</taxon>
        <taxon>Chelydroidea</taxon>
        <taxon>Chelydridae</taxon>
        <taxon>Chelydra</taxon>
    </lineage>
</organism>
<keyword evidence="4 6" id="KW-0732">Signal</keyword>
<dbReference type="GO" id="GO:0005615">
    <property type="term" value="C:extracellular space"/>
    <property type="evidence" value="ECO:0007669"/>
    <property type="project" value="TreeGrafter"/>
</dbReference>
<evidence type="ECO:0000256" key="6">
    <source>
        <dbReference type="SAM" id="SignalP"/>
    </source>
</evidence>
<evidence type="ECO:0000256" key="5">
    <source>
        <dbReference type="ARBA" id="ARBA00023180"/>
    </source>
</evidence>
<evidence type="ECO:0000313" key="9">
    <source>
        <dbReference type="Proteomes" id="UP000765507"/>
    </source>
</evidence>
<name>A0A8T1SLF0_CHESE</name>
<dbReference type="EMBL" id="JAHGAV010000175">
    <property type="protein sequence ID" value="KAG6929480.1"/>
    <property type="molecule type" value="Genomic_DNA"/>
</dbReference>
<dbReference type="GO" id="GO:0012505">
    <property type="term" value="C:endomembrane system"/>
    <property type="evidence" value="ECO:0007669"/>
    <property type="project" value="UniProtKB-ARBA"/>
</dbReference>
<comment type="similarity">
    <text evidence="2">Belongs to the CREG family.</text>
</comment>
<gene>
    <name evidence="8" type="primary">CREG1</name>
    <name evidence="8" type="ORF">G0U57_005568</name>
</gene>
<dbReference type="InterPro" id="IPR055343">
    <property type="entry name" value="CREG_beta-barrel"/>
</dbReference>
<proteinExistence type="inferred from homology"/>
<dbReference type="PANTHER" id="PTHR13343">
    <property type="entry name" value="CREG1 PROTEIN"/>
    <property type="match status" value="1"/>
</dbReference>
<dbReference type="PANTHER" id="PTHR13343:SF21">
    <property type="entry name" value="PROTEIN CREG1"/>
    <property type="match status" value="1"/>
</dbReference>
<feature type="domain" description="CREG-like beta-barrel" evidence="7">
    <location>
        <begin position="27"/>
        <end position="194"/>
    </location>
</feature>
<evidence type="ECO:0000256" key="2">
    <source>
        <dbReference type="ARBA" id="ARBA00009230"/>
    </source>
</evidence>
<evidence type="ECO:0000256" key="3">
    <source>
        <dbReference type="ARBA" id="ARBA00022525"/>
    </source>
</evidence>
<dbReference type="GO" id="GO:0005737">
    <property type="term" value="C:cytoplasm"/>
    <property type="evidence" value="ECO:0007669"/>
    <property type="project" value="UniProtKB-ARBA"/>
</dbReference>
<evidence type="ECO:0000256" key="1">
    <source>
        <dbReference type="ARBA" id="ARBA00004613"/>
    </source>
</evidence>
<dbReference type="PIRSF" id="PIRSF036911">
    <property type="entry name" value="CREG"/>
    <property type="match status" value="1"/>
</dbReference>
<feature type="signal peptide" evidence="6">
    <location>
        <begin position="1"/>
        <end position="23"/>
    </location>
</feature>
<dbReference type="InterPro" id="IPR014631">
    <property type="entry name" value="CREG"/>
</dbReference>
<keyword evidence="9" id="KW-1185">Reference proteome</keyword>
<evidence type="ECO:0000256" key="4">
    <source>
        <dbReference type="ARBA" id="ARBA00022729"/>
    </source>
</evidence>
<comment type="subcellular location">
    <subcellularLocation>
        <location evidence="1">Secreted</location>
    </subcellularLocation>
</comment>
<dbReference type="Proteomes" id="UP000765507">
    <property type="component" value="Unassembled WGS sequence"/>
</dbReference>